<reference evidence="2 3" key="1">
    <citation type="submission" date="2019-03" db="EMBL/GenBank/DDBJ databases">
        <title>First draft genome of Liparis tanakae, snailfish: a comprehensive survey of snailfish specific genes.</title>
        <authorList>
            <person name="Kim W."/>
            <person name="Song I."/>
            <person name="Jeong J.-H."/>
            <person name="Kim D."/>
            <person name="Kim S."/>
            <person name="Ryu S."/>
            <person name="Song J.Y."/>
            <person name="Lee S.K."/>
        </authorList>
    </citation>
    <scope>NUCLEOTIDE SEQUENCE [LARGE SCALE GENOMIC DNA]</scope>
    <source>
        <tissue evidence="2">Muscle</tissue>
    </source>
</reference>
<sequence length="68" mass="7382">MKKASGHDNKVCTTENHGDADGGEESGIQEYRSIEPLPTSVPLKADTPSALLPIVFYGNHRDHFPAHP</sequence>
<evidence type="ECO:0000313" key="2">
    <source>
        <dbReference type="EMBL" id="TNN78768.1"/>
    </source>
</evidence>
<feature type="compositionally biased region" description="Basic and acidic residues" evidence="1">
    <location>
        <begin position="1"/>
        <end position="20"/>
    </location>
</feature>
<keyword evidence="3" id="KW-1185">Reference proteome</keyword>
<organism evidence="2 3">
    <name type="scientific">Liparis tanakae</name>
    <name type="common">Tanaka's snailfish</name>
    <dbReference type="NCBI Taxonomy" id="230148"/>
    <lineage>
        <taxon>Eukaryota</taxon>
        <taxon>Metazoa</taxon>
        <taxon>Chordata</taxon>
        <taxon>Craniata</taxon>
        <taxon>Vertebrata</taxon>
        <taxon>Euteleostomi</taxon>
        <taxon>Actinopterygii</taxon>
        <taxon>Neopterygii</taxon>
        <taxon>Teleostei</taxon>
        <taxon>Neoteleostei</taxon>
        <taxon>Acanthomorphata</taxon>
        <taxon>Eupercaria</taxon>
        <taxon>Perciformes</taxon>
        <taxon>Cottioidei</taxon>
        <taxon>Cottales</taxon>
        <taxon>Liparidae</taxon>
        <taxon>Liparis</taxon>
    </lineage>
</organism>
<dbReference type="EMBL" id="SRLO01000070">
    <property type="protein sequence ID" value="TNN78768.1"/>
    <property type="molecule type" value="Genomic_DNA"/>
</dbReference>
<proteinExistence type="predicted"/>
<evidence type="ECO:0000256" key="1">
    <source>
        <dbReference type="SAM" id="MobiDB-lite"/>
    </source>
</evidence>
<name>A0A4Z2IM15_9TELE</name>
<evidence type="ECO:0000313" key="3">
    <source>
        <dbReference type="Proteomes" id="UP000314294"/>
    </source>
</evidence>
<dbReference type="AlphaFoldDB" id="A0A4Z2IM15"/>
<dbReference type="Proteomes" id="UP000314294">
    <property type="component" value="Unassembled WGS sequence"/>
</dbReference>
<feature type="region of interest" description="Disordered" evidence="1">
    <location>
        <begin position="1"/>
        <end position="27"/>
    </location>
</feature>
<gene>
    <name evidence="2" type="ORF">EYF80_010938</name>
</gene>
<protein>
    <submittedName>
        <fullName evidence="2">Uncharacterized protein</fullName>
    </submittedName>
</protein>
<comment type="caution">
    <text evidence="2">The sequence shown here is derived from an EMBL/GenBank/DDBJ whole genome shotgun (WGS) entry which is preliminary data.</text>
</comment>
<accession>A0A4Z2IM15</accession>